<protein>
    <recommendedName>
        <fullName evidence="1">DinB-like domain-containing protein</fullName>
    </recommendedName>
</protein>
<dbReference type="Proteomes" id="UP000638732">
    <property type="component" value="Unassembled WGS sequence"/>
</dbReference>
<dbReference type="RefSeq" id="WP_166584184.1">
    <property type="nucleotide sequence ID" value="NZ_WWEO01000036.1"/>
</dbReference>
<gene>
    <name evidence="2" type="ORF">GSY63_02170</name>
</gene>
<evidence type="ECO:0000313" key="2">
    <source>
        <dbReference type="EMBL" id="NCD68157.1"/>
    </source>
</evidence>
<dbReference type="InterPro" id="IPR024775">
    <property type="entry name" value="DinB-like"/>
</dbReference>
<accession>A0A965ZDK8</accession>
<feature type="domain" description="DinB-like" evidence="1">
    <location>
        <begin position="30"/>
        <end position="151"/>
    </location>
</feature>
<dbReference type="Gene3D" id="1.20.120.450">
    <property type="entry name" value="dinb family like domain"/>
    <property type="match status" value="1"/>
</dbReference>
<proteinExistence type="predicted"/>
<keyword evidence="3" id="KW-1185">Reference proteome</keyword>
<reference evidence="2" key="1">
    <citation type="submission" date="2020-01" db="EMBL/GenBank/DDBJ databases">
        <authorList>
            <person name="Seo Y.L."/>
        </authorList>
    </citation>
    <scope>NUCLEOTIDE SEQUENCE</scope>
    <source>
        <strain evidence="2">R11</strain>
    </source>
</reference>
<dbReference type="Pfam" id="PF12867">
    <property type="entry name" value="DinB_2"/>
    <property type="match status" value="1"/>
</dbReference>
<dbReference type="EMBL" id="WWEO01000036">
    <property type="protein sequence ID" value="NCD68157.1"/>
    <property type="molecule type" value="Genomic_DNA"/>
</dbReference>
<reference evidence="2" key="2">
    <citation type="submission" date="2020-10" db="EMBL/GenBank/DDBJ databases">
        <title>Mucilaginibacter sp. nov., isolated from soil.</title>
        <authorList>
            <person name="Jeon C.O."/>
        </authorList>
    </citation>
    <scope>NUCLEOTIDE SEQUENCE</scope>
    <source>
        <strain evidence="2">R11</strain>
    </source>
</reference>
<organism evidence="2 3">
    <name type="scientific">Mucilaginibacter agri</name>
    <dbReference type="NCBI Taxonomy" id="2695265"/>
    <lineage>
        <taxon>Bacteria</taxon>
        <taxon>Pseudomonadati</taxon>
        <taxon>Bacteroidota</taxon>
        <taxon>Sphingobacteriia</taxon>
        <taxon>Sphingobacteriales</taxon>
        <taxon>Sphingobacteriaceae</taxon>
        <taxon>Mucilaginibacter</taxon>
    </lineage>
</organism>
<dbReference type="SUPFAM" id="SSF109854">
    <property type="entry name" value="DinB/YfiT-like putative metalloenzymes"/>
    <property type="match status" value="1"/>
</dbReference>
<sequence length="160" mass="18151">MSTTAEKLEQKLTNVLYGEPWYGTPIYTIMERVTFETAFEKPSHSAHNIAEIVLHMFSWTEEVMDRLNGVPAGVPVSGDWPPPGAPDEEKWKLWVSDFKLVNVNLVNVIRNFPADEWDQPINDTRGNEPVTTYAELVDGFIEHQVYHAGQIALLTRIING</sequence>
<evidence type="ECO:0000259" key="1">
    <source>
        <dbReference type="Pfam" id="PF12867"/>
    </source>
</evidence>
<dbReference type="AlphaFoldDB" id="A0A965ZDK8"/>
<comment type="caution">
    <text evidence="2">The sequence shown here is derived from an EMBL/GenBank/DDBJ whole genome shotgun (WGS) entry which is preliminary data.</text>
</comment>
<dbReference type="InterPro" id="IPR034660">
    <property type="entry name" value="DinB/YfiT-like"/>
</dbReference>
<name>A0A965ZDK8_9SPHI</name>
<evidence type="ECO:0000313" key="3">
    <source>
        <dbReference type="Proteomes" id="UP000638732"/>
    </source>
</evidence>